<keyword evidence="5 10" id="KW-0443">Lipid metabolism</keyword>
<comment type="subcellular location">
    <subcellularLocation>
        <location evidence="10">Cytoplasm</location>
    </subcellularLocation>
    <text evidence="10">Associated with the membrane possibly through PlsY.</text>
</comment>
<dbReference type="PIRSF" id="PIRSF002465">
    <property type="entry name" value="Phsphlp_syn_PlsX"/>
    <property type="match status" value="1"/>
</dbReference>
<dbReference type="InterPro" id="IPR003664">
    <property type="entry name" value="FA_synthesis"/>
</dbReference>
<organism evidence="11 12">
    <name type="scientific">Amaricoccus solimangrovi</name>
    <dbReference type="NCBI Taxonomy" id="2589815"/>
    <lineage>
        <taxon>Bacteria</taxon>
        <taxon>Pseudomonadati</taxon>
        <taxon>Pseudomonadota</taxon>
        <taxon>Alphaproteobacteria</taxon>
        <taxon>Rhodobacterales</taxon>
        <taxon>Paracoccaceae</taxon>
        <taxon>Amaricoccus</taxon>
    </lineage>
</organism>
<dbReference type="Proteomes" id="UP000319255">
    <property type="component" value="Unassembled WGS sequence"/>
</dbReference>
<dbReference type="PANTHER" id="PTHR30100">
    <property type="entry name" value="FATTY ACID/PHOSPHOLIPID SYNTHESIS PROTEIN PLSX"/>
    <property type="match status" value="1"/>
</dbReference>
<dbReference type="UniPathway" id="UPA00085"/>
<evidence type="ECO:0000313" key="12">
    <source>
        <dbReference type="Proteomes" id="UP000319255"/>
    </source>
</evidence>
<proteinExistence type="inferred from homology"/>
<dbReference type="AlphaFoldDB" id="A0A501WQ94"/>
<dbReference type="PANTHER" id="PTHR30100:SF1">
    <property type="entry name" value="PHOSPHATE ACYLTRANSFERASE"/>
    <property type="match status" value="1"/>
</dbReference>
<keyword evidence="12" id="KW-1185">Reference proteome</keyword>
<dbReference type="EMBL" id="VFRP01000007">
    <property type="protein sequence ID" value="TPE51518.1"/>
    <property type="molecule type" value="Genomic_DNA"/>
</dbReference>
<dbReference type="GO" id="GO:0043811">
    <property type="term" value="F:phosphate:acyl-[acyl carrier protein] acyltransferase activity"/>
    <property type="evidence" value="ECO:0007669"/>
    <property type="project" value="UniProtKB-UniRule"/>
</dbReference>
<evidence type="ECO:0000256" key="6">
    <source>
        <dbReference type="ARBA" id="ARBA00023209"/>
    </source>
</evidence>
<keyword evidence="4 10" id="KW-0808">Transferase</keyword>
<dbReference type="EC" id="2.3.1.274" evidence="8 10"/>
<reference evidence="11 12" key="1">
    <citation type="submission" date="2019-06" db="EMBL/GenBank/DDBJ databases">
        <title>A novel bacterium of genus Amaricoccus, isolated from marine sediment.</title>
        <authorList>
            <person name="Huang H."/>
            <person name="Mo K."/>
            <person name="Hu Y."/>
        </authorList>
    </citation>
    <scope>NUCLEOTIDE SEQUENCE [LARGE SCALE GENOMIC DNA]</scope>
    <source>
        <strain evidence="11 12">HB172011</strain>
    </source>
</reference>
<protein>
    <recommendedName>
        <fullName evidence="8 10">Phosphate acyltransferase</fullName>
        <ecNumber evidence="8 10">2.3.1.274</ecNumber>
    </recommendedName>
    <alternativeName>
        <fullName evidence="10">Acyl-ACP phosphotransacylase</fullName>
    </alternativeName>
    <alternativeName>
        <fullName evidence="10">Acyl-[acyl-carrier-protein]--phosphate acyltransferase</fullName>
    </alternativeName>
    <alternativeName>
        <fullName evidence="10">Phosphate-acyl-ACP acyltransferase</fullName>
    </alternativeName>
</protein>
<comment type="catalytic activity">
    <reaction evidence="1 10">
        <text>a fatty acyl-[ACP] + phosphate = an acyl phosphate + holo-[ACP]</text>
        <dbReference type="Rhea" id="RHEA:42292"/>
        <dbReference type="Rhea" id="RHEA-COMP:9685"/>
        <dbReference type="Rhea" id="RHEA-COMP:14125"/>
        <dbReference type="ChEBI" id="CHEBI:43474"/>
        <dbReference type="ChEBI" id="CHEBI:59918"/>
        <dbReference type="ChEBI" id="CHEBI:64479"/>
        <dbReference type="ChEBI" id="CHEBI:138651"/>
        <dbReference type="EC" id="2.3.1.274"/>
    </reaction>
</comment>
<accession>A0A501WQ94</accession>
<keyword evidence="7 10" id="KW-1208">Phospholipid metabolism</keyword>
<comment type="caution">
    <text evidence="11">The sequence shown here is derived from an EMBL/GenBank/DDBJ whole genome shotgun (WGS) entry which is preliminary data.</text>
</comment>
<gene>
    <name evidence="10 11" type="primary">plsX</name>
    <name evidence="11" type="ORF">FJM51_09565</name>
</gene>
<keyword evidence="2 10" id="KW-0963">Cytoplasm</keyword>
<comment type="function">
    <text evidence="10">Catalyzes the reversible formation of acyl-phosphate (acyl-PO(4)) from acyl-[acyl-carrier-protein] (acyl-ACP). This enzyme utilizes acyl-ACP as fatty acyl donor, but not acyl-CoA.</text>
</comment>
<comment type="subunit">
    <text evidence="9 10">Homodimer. Probably interacts with PlsY.</text>
</comment>
<keyword evidence="3 10" id="KW-0444">Lipid biosynthesis</keyword>
<evidence type="ECO:0000313" key="11">
    <source>
        <dbReference type="EMBL" id="TPE51518.1"/>
    </source>
</evidence>
<keyword evidence="11" id="KW-0012">Acyltransferase</keyword>
<dbReference type="GO" id="GO:0005737">
    <property type="term" value="C:cytoplasm"/>
    <property type="evidence" value="ECO:0007669"/>
    <property type="project" value="UniProtKB-SubCell"/>
</dbReference>
<comment type="pathway">
    <text evidence="10">Lipid metabolism; phospholipid metabolism.</text>
</comment>
<dbReference type="Gene3D" id="3.40.718.10">
    <property type="entry name" value="Isopropylmalate Dehydrogenase"/>
    <property type="match status" value="1"/>
</dbReference>
<evidence type="ECO:0000256" key="8">
    <source>
        <dbReference type="ARBA" id="ARBA00024069"/>
    </source>
</evidence>
<evidence type="ECO:0000256" key="9">
    <source>
        <dbReference type="ARBA" id="ARBA00046608"/>
    </source>
</evidence>
<evidence type="ECO:0000256" key="5">
    <source>
        <dbReference type="ARBA" id="ARBA00023098"/>
    </source>
</evidence>
<comment type="similarity">
    <text evidence="10">Belongs to the PlsX family.</text>
</comment>
<evidence type="ECO:0000256" key="4">
    <source>
        <dbReference type="ARBA" id="ARBA00022679"/>
    </source>
</evidence>
<sequence>MIGGVASPPRGDVVLSIDAMSGDRGVADVLRGMGKSLEADPRLRYILHGDAEVLDRALRAGSPLAARTEIRHAESVIGMEEKPSRALRRAQGSSMWSALQAVKSGESPAAISAGNTGALMALSMLALRKAPGVSRPAIAVLWPSVNPAGYNVLLDAGADIRADAADLVKYALMGASYARNALDVARPRIGLLNVGTEEHKGRPELREAAEMMVTAAPLGEFDYIGFVEGNDMASGRVDVIVTDGFTGNIALKTGEGTALMIRDQLRQAFAYSLFSRAGALFALGSLRRLGARIDPRNVNGGVFLGLNGLVIKSHGGADATGFAAAIRLAGNLAERGFTRKLAARMALGAPSDAEESAPEGATT</sequence>
<dbReference type="Pfam" id="PF02504">
    <property type="entry name" value="FA_synthesis"/>
    <property type="match status" value="1"/>
</dbReference>
<dbReference type="OrthoDB" id="9806408at2"/>
<dbReference type="RefSeq" id="WP_140453955.1">
    <property type="nucleotide sequence ID" value="NZ_VFRP01000007.1"/>
</dbReference>
<keyword evidence="6 10" id="KW-0594">Phospholipid biosynthesis</keyword>
<dbReference type="HAMAP" id="MF_00019">
    <property type="entry name" value="PlsX"/>
    <property type="match status" value="1"/>
</dbReference>
<dbReference type="SUPFAM" id="SSF53659">
    <property type="entry name" value="Isocitrate/Isopropylmalate dehydrogenase-like"/>
    <property type="match status" value="1"/>
</dbReference>
<evidence type="ECO:0000256" key="3">
    <source>
        <dbReference type="ARBA" id="ARBA00022516"/>
    </source>
</evidence>
<dbReference type="GO" id="GO:0008654">
    <property type="term" value="P:phospholipid biosynthetic process"/>
    <property type="evidence" value="ECO:0007669"/>
    <property type="project" value="UniProtKB-KW"/>
</dbReference>
<evidence type="ECO:0000256" key="2">
    <source>
        <dbReference type="ARBA" id="ARBA00022490"/>
    </source>
</evidence>
<dbReference type="NCBIfam" id="TIGR00182">
    <property type="entry name" value="plsX"/>
    <property type="match status" value="1"/>
</dbReference>
<dbReference type="InterPro" id="IPR012281">
    <property type="entry name" value="Phospholipid_synth_PlsX-like"/>
</dbReference>
<name>A0A501WQ94_9RHOB</name>
<evidence type="ECO:0000256" key="7">
    <source>
        <dbReference type="ARBA" id="ARBA00023264"/>
    </source>
</evidence>
<dbReference type="GO" id="GO:0006633">
    <property type="term" value="P:fatty acid biosynthetic process"/>
    <property type="evidence" value="ECO:0007669"/>
    <property type="project" value="UniProtKB-UniRule"/>
</dbReference>
<evidence type="ECO:0000256" key="10">
    <source>
        <dbReference type="HAMAP-Rule" id="MF_00019"/>
    </source>
</evidence>
<evidence type="ECO:0000256" key="1">
    <source>
        <dbReference type="ARBA" id="ARBA00001232"/>
    </source>
</evidence>